<dbReference type="PANTHER" id="PTHR43540:SF1">
    <property type="entry name" value="ISOCHORISMATASE HYDROLASE"/>
    <property type="match status" value="1"/>
</dbReference>
<dbReference type="RefSeq" id="WP_132320118.1">
    <property type="nucleotide sequence ID" value="NZ_SMKR01000051.1"/>
</dbReference>
<feature type="domain" description="Isochorismatase-like" evidence="2">
    <location>
        <begin position="10"/>
        <end position="148"/>
    </location>
</feature>
<keyword evidence="1" id="KW-0378">Hydrolase</keyword>
<evidence type="ECO:0000313" key="3">
    <source>
        <dbReference type="EMBL" id="TDD25903.1"/>
    </source>
</evidence>
<name>A0A4R4X696_9ACTN</name>
<dbReference type="InterPro" id="IPR036380">
    <property type="entry name" value="Isochorismatase-like_sf"/>
</dbReference>
<dbReference type="InterPro" id="IPR050272">
    <property type="entry name" value="Isochorismatase-like_hydrls"/>
</dbReference>
<dbReference type="Gene3D" id="3.40.50.850">
    <property type="entry name" value="Isochorismatase-like"/>
    <property type="match status" value="1"/>
</dbReference>
<dbReference type="OrthoDB" id="3429567at2"/>
<dbReference type="EMBL" id="SMKR01000051">
    <property type="protein sequence ID" value="TDD25903.1"/>
    <property type="molecule type" value="Genomic_DNA"/>
</dbReference>
<dbReference type="Proteomes" id="UP000295172">
    <property type="component" value="Unassembled WGS sequence"/>
</dbReference>
<dbReference type="GO" id="GO:0016787">
    <property type="term" value="F:hydrolase activity"/>
    <property type="evidence" value="ECO:0007669"/>
    <property type="project" value="UniProtKB-KW"/>
</dbReference>
<evidence type="ECO:0000259" key="2">
    <source>
        <dbReference type="Pfam" id="PF00857"/>
    </source>
</evidence>
<evidence type="ECO:0000313" key="4">
    <source>
        <dbReference type="Proteomes" id="UP000295172"/>
    </source>
</evidence>
<keyword evidence="4" id="KW-1185">Reference proteome</keyword>
<gene>
    <name evidence="3" type="ORF">E1218_14145</name>
</gene>
<dbReference type="AlphaFoldDB" id="A0A4R4X696"/>
<comment type="caution">
    <text evidence="3">The sequence shown here is derived from an EMBL/GenBank/DDBJ whole genome shotgun (WGS) entry which is preliminary data.</text>
</comment>
<protein>
    <submittedName>
        <fullName evidence="3">Isochorismatase family protein</fullName>
    </submittedName>
</protein>
<evidence type="ECO:0000256" key="1">
    <source>
        <dbReference type="ARBA" id="ARBA00022801"/>
    </source>
</evidence>
<proteinExistence type="predicted"/>
<sequence length="191" mass="19854">MAKAVQPVDALIVVDVQTAFVSGENPAPDAIRLLDHVSDLLDRARQAGAVVVHLQNDGAPGADDEPGTHGWELYLPTEPGPTEHVIRKPRDDGFDGTSLGGVLVGAGVRSVAICGLMSEMCVQATARTALARGYRVVVPHDAHATYDAPAVPGVSDAVPAHVVSRVAAWALGDRAENTVPAAAVTFTRRSS</sequence>
<dbReference type="SUPFAM" id="SSF52499">
    <property type="entry name" value="Isochorismatase-like hydrolases"/>
    <property type="match status" value="1"/>
</dbReference>
<organism evidence="3 4">
    <name type="scientific">Kribbella turkmenica</name>
    <dbReference type="NCBI Taxonomy" id="2530375"/>
    <lineage>
        <taxon>Bacteria</taxon>
        <taxon>Bacillati</taxon>
        <taxon>Actinomycetota</taxon>
        <taxon>Actinomycetes</taxon>
        <taxon>Propionibacteriales</taxon>
        <taxon>Kribbellaceae</taxon>
        <taxon>Kribbella</taxon>
    </lineage>
</organism>
<dbReference type="InterPro" id="IPR000868">
    <property type="entry name" value="Isochorismatase-like_dom"/>
</dbReference>
<reference evidence="3 4" key="1">
    <citation type="submission" date="2019-02" db="EMBL/GenBank/DDBJ databases">
        <title>Draft genome sequences of novel Actinobacteria.</title>
        <authorList>
            <person name="Sahin N."/>
            <person name="Ay H."/>
            <person name="Saygin H."/>
        </authorList>
    </citation>
    <scope>NUCLEOTIDE SEQUENCE [LARGE SCALE GENOMIC DNA]</scope>
    <source>
        <strain evidence="3 4">16K104</strain>
    </source>
</reference>
<accession>A0A4R4X696</accession>
<dbReference type="PANTHER" id="PTHR43540">
    <property type="entry name" value="PEROXYUREIDOACRYLATE/UREIDOACRYLATE AMIDOHYDROLASE-RELATED"/>
    <property type="match status" value="1"/>
</dbReference>
<dbReference type="Pfam" id="PF00857">
    <property type="entry name" value="Isochorismatase"/>
    <property type="match status" value="1"/>
</dbReference>